<feature type="transmembrane region" description="Helical" evidence="1">
    <location>
        <begin position="234"/>
        <end position="253"/>
    </location>
</feature>
<keyword evidence="1" id="KW-1133">Transmembrane helix</keyword>
<evidence type="ECO:0000313" key="3">
    <source>
        <dbReference type="EMBL" id="MPL91435.1"/>
    </source>
</evidence>
<gene>
    <name evidence="3" type="ORF">SDC9_37503</name>
</gene>
<protein>
    <recommendedName>
        <fullName evidence="2">Predicted membrane protein YciQ-like C-terminal domain-containing protein</fullName>
    </recommendedName>
</protein>
<keyword evidence="1" id="KW-0472">Membrane</keyword>
<dbReference type="EMBL" id="VSSQ01000329">
    <property type="protein sequence ID" value="MPL91435.1"/>
    <property type="molecule type" value="Genomic_DNA"/>
</dbReference>
<evidence type="ECO:0000259" key="2">
    <source>
        <dbReference type="Pfam" id="PF20990"/>
    </source>
</evidence>
<sequence length="369" mass="42663">MASEFMNILTIILLILIIFSLTFLIYRKFSKKDQNKQNNESSYQKLKNNPPALINSLFANGISRKVGEINIDSFYLTLLDLINKNYVSIKLITKKDKKHGEKNTLGIFESGKDNSKSGLNSYKTLDKIILKINNHSTKNLHPFEKNILRCIHSLESNGNIDLLNIKKAISKRLKVNTFQKNYDAWMKNFHEEYFKSSEIKYFDNKFAEIFKVYGLALIIIFIFTSILSYLETSYLNIILSFFIAIIGIYLLVIPYKNLVNWTKEGKELKTEYELFKNYYNNELKTSNNSKEFLEEGIKQLPYLVGVGISKATLVNNFSESKDTTDTYLFLKYNTDSLIKEIVKEFLAADGSFDPKYYNNSGNFVPGFGL</sequence>
<dbReference type="AlphaFoldDB" id="A0A644VJL7"/>
<comment type="caution">
    <text evidence="3">The sequence shown here is derived from an EMBL/GenBank/DDBJ whole genome shotgun (WGS) entry which is preliminary data.</text>
</comment>
<keyword evidence="1" id="KW-0812">Transmembrane</keyword>
<dbReference type="InterPro" id="IPR048389">
    <property type="entry name" value="YciQ-like_C"/>
</dbReference>
<organism evidence="3">
    <name type="scientific">bioreactor metagenome</name>
    <dbReference type="NCBI Taxonomy" id="1076179"/>
    <lineage>
        <taxon>unclassified sequences</taxon>
        <taxon>metagenomes</taxon>
        <taxon>ecological metagenomes</taxon>
    </lineage>
</organism>
<feature type="transmembrane region" description="Helical" evidence="1">
    <location>
        <begin position="6"/>
        <end position="26"/>
    </location>
</feature>
<evidence type="ECO:0000256" key="1">
    <source>
        <dbReference type="SAM" id="Phobius"/>
    </source>
</evidence>
<dbReference type="Pfam" id="PF20990">
    <property type="entry name" value="DUF2207_C"/>
    <property type="match status" value="1"/>
</dbReference>
<name>A0A644VJL7_9ZZZZ</name>
<feature type="domain" description="Predicted membrane protein YciQ-like C-terminal" evidence="2">
    <location>
        <begin position="49"/>
        <end position="287"/>
    </location>
</feature>
<accession>A0A644VJL7</accession>
<proteinExistence type="predicted"/>
<feature type="transmembrane region" description="Helical" evidence="1">
    <location>
        <begin position="209"/>
        <end position="228"/>
    </location>
</feature>
<reference evidence="3" key="1">
    <citation type="submission" date="2019-08" db="EMBL/GenBank/DDBJ databases">
        <authorList>
            <person name="Kucharzyk K."/>
            <person name="Murdoch R.W."/>
            <person name="Higgins S."/>
            <person name="Loffler F."/>
        </authorList>
    </citation>
    <scope>NUCLEOTIDE SEQUENCE</scope>
</reference>